<dbReference type="RefSeq" id="WP_159808688.1">
    <property type="nucleotide sequence ID" value="NZ_BLJE01000003.1"/>
</dbReference>
<accession>A0A6N6JIZ8</accession>
<feature type="domain" description="Mannitol dehydrogenase C-terminal" evidence="3">
    <location>
        <begin position="287"/>
        <end position="468"/>
    </location>
</feature>
<dbReference type="Gene3D" id="1.10.1040.10">
    <property type="entry name" value="N-(1-d-carboxylethyl)-l-norvaline Dehydrogenase, domain 2"/>
    <property type="match status" value="1"/>
</dbReference>
<sequence length="500" mass="54061">MDELISLSDATLDQLTVERPRYDRKSLTPGIVHIGVGNFHRAHQAWFLHRLMQEGKAHDWAILGAGVRPYDAAMREKLLAQDCLTTLIQLDPGNVSAEVVGSMIDYLPIEDGNAPLIRAMADPAIRIVAMTVTESGYYVDPVSKGFDGNHPDLVHDAAHPDTPSTAFGAIVAALRLRRAAGHGPFTALSCDNLQGNGDILRQTVVSLAHMSDPDLADWIDANATFPNSMVDCIAPATGPTELALATDFGIRDAAVVTHEAFRQWVIEDAFCAGRPNWNEVGATFSDDVHAFETMKIRILNAGHQVLANAGEILGVESIAQCMAHPAIRAFFSKVQRTEIAPTVAPVPGKTPAEYIALIEDRFANPRIVDTTRRVAFDGSARHTGFVLPILRDQLAAGRAVEGLALVEALWARMCAGIREDGSVIEPNDPIWIELANVAHAAKADPAKWLAQSRIYGDLQDAKPFADAFCRWLALAWDQGCEAALVEYTQGSDRAVGSVSG</sequence>
<protein>
    <submittedName>
        <fullName evidence="4">Mannitol 2-dehydrogenase</fullName>
    </submittedName>
</protein>
<evidence type="ECO:0000259" key="3">
    <source>
        <dbReference type="Pfam" id="PF08125"/>
    </source>
</evidence>
<dbReference type="PANTHER" id="PTHR43362:SF1">
    <property type="entry name" value="MANNITOL DEHYDROGENASE 2-RELATED"/>
    <property type="match status" value="1"/>
</dbReference>
<dbReference type="OrthoDB" id="271711at2"/>
<dbReference type="InterPro" id="IPR008927">
    <property type="entry name" value="6-PGluconate_DH-like_C_sf"/>
</dbReference>
<evidence type="ECO:0000313" key="4">
    <source>
        <dbReference type="EMBL" id="GFE66045.1"/>
    </source>
</evidence>
<dbReference type="EMBL" id="BLJE01000003">
    <property type="protein sequence ID" value="GFE66045.1"/>
    <property type="molecule type" value="Genomic_DNA"/>
</dbReference>
<dbReference type="InterPro" id="IPR013131">
    <property type="entry name" value="Mannitol_DH_N"/>
</dbReference>
<gene>
    <name evidence="4" type="primary">mtlK</name>
    <name evidence="4" type="ORF">KIN_31190</name>
</gene>
<dbReference type="GO" id="GO:0016616">
    <property type="term" value="F:oxidoreductase activity, acting on the CH-OH group of donors, NAD or NADP as acceptor"/>
    <property type="evidence" value="ECO:0007669"/>
    <property type="project" value="TreeGrafter"/>
</dbReference>
<dbReference type="AlphaFoldDB" id="A0A6N6JIZ8"/>
<dbReference type="SUPFAM" id="SSF48179">
    <property type="entry name" value="6-phosphogluconate dehydrogenase C-terminal domain-like"/>
    <property type="match status" value="1"/>
</dbReference>
<reference evidence="4 5" key="1">
    <citation type="submission" date="2019-12" db="EMBL/GenBank/DDBJ databases">
        <title>Litoreibacter badius sp. nov., a novel bacteriochlorophyll a-containing bacterium in the genus Litoreibacter.</title>
        <authorList>
            <person name="Kanamuro M."/>
            <person name="Takabe Y."/>
            <person name="Mori K."/>
            <person name="Takaichi S."/>
            <person name="Hanada S."/>
        </authorList>
    </citation>
    <scope>NUCLEOTIDE SEQUENCE [LARGE SCALE GENOMIC DNA]</scope>
    <source>
        <strain evidence="4 5">K6</strain>
    </source>
</reference>
<keyword evidence="1" id="KW-0560">Oxidoreductase</keyword>
<evidence type="ECO:0000256" key="1">
    <source>
        <dbReference type="ARBA" id="ARBA00023002"/>
    </source>
</evidence>
<keyword evidence="5" id="KW-1185">Reference proteome</keyword>
<dbReference type="Pfam" id="PF01232">
    <property type="entry name" value="Mannitol_dh"/>
    <property type="match status" value="1"/>
</dbReference>
<dbReference type="Gene3D" id="3.40.50.720">
    <property type="entry name" value="NAD(P)-binding Rossmann-like Domain"/>
    <property type="match status" value="1"/>
</dbReference>
<dbReference type="InterPro" id="IPR013328">
    <property type="entry name" value="6PGD_dom2"/>
</dbReference>
<dbReference type="PRINTS" id="PR00084">
    <property type="entry name" value="MTLDHDRGNASE"/>
</dbReference>
<dbReference type="Proteomes" id="UP000436822">
    <property type="component" value="Unassembled WGS sequence"/>
</dbReference>
<dbReference type="Pfam" id="PF08125">
    <property type="entry name" value="Mannitol_dh_C"/>
    <property type="match status" value="1"/>
</dbReference>
<evidence type="ECO:0000259" key="2">
    <source>
        <dbReference type="Pfam" id="PF01232"/>
    </source>
</evidence>
<organism evidence="4 5">
    <name type="scientific">Litoreibacter roseus</name>
    <dbReference type="NCBI Taxonomy" id="2601869"/>
    <lineage>
        <taxon>Bacteria</taxon>
        <taxon>Pseudomonadati</taxon>
        <taxon>Pseudomonadota</taxon>
        <taxon>Alphaproteobacteria</taxon>
        <taxon>Rhodobacterales</taxon>
        <taxon>Roseobacteraceae</taxon>
        <taxon>Litoreibacter</taxon>
    </lineage>
</organism>
<dbReference type="InterPro" id="IPR036291">
    <property type="entry name" value="NAD(P)-bd_dom_sf"/>
</dbReference>
<dbReference type="SUPFAM" id="SSF51735">
    <property type="entry name" value="NAD(P)-binding Rossmann-fold domains"/>
    <property type="match status" value="1"/>
</dbReference>
<dbReference type="PANTHER" id="PTHR43362">
    <property type="entry name" value="MANNITOL DEHYDROGENASE DSF1-RELATED"/>
    <property type="match status" value="1"/>
</dbReference>
<name>A0A6N6JIZ8_9RHOB</name>
<dbReference type="InterPro" id="IPR013118">
    <property type="entry name" value="Mannitol_DH_C"/>
</dbReference>
<comment type="caution">
    <text evidence="4">The sequence shown here is derived from an EMBL/GenBank/DDBJ whole genome shotgun (WGS) entry which is preliminary data.</text>
</comment>
<evidence type="ECO:0000313" key="5">
    <source>
        <dbReference type="Proteomes" id="UP000436822"/>
    </source>
</evidence>
<dbReference type="InterPro" id="IPR000669">
    <property type="entry name" value="Mannitol_DH"/>
</dbReference>
<dbReference type="InterPro" id="IPR050988">
    <property type="entry name" value="Mannitol_DH/Oxidoreductase"/>
</dbReference>
<proteinExistence type="predicted"/>
<feature type="domain" description="Mannitol dehydrogenase N-terminal" evidence="2">
    <location>
        <begin position="30"/>
        <end position="278"/>
    </location>
</feature>